<reference evidence="2 3" key="1">
    <citation type="submission" date="2021-03" db="EMBL/GenBank/DDBJ databases">
        <title>Complete genome of Streptomyces formicae strain 1H-GS9 (DSM 100524).</title>
        <authorList>
            <person name="Atanasov K.E."/>
            <person name="Altabella T."/>
            <person name="Ferrer A."/>
        </authorList>
    </citation>
    <scope>NUCLEOTIDE SEQUENCE [LARGE SCALE GENOMIC DNA]</scope>
    <source>
        <strain evidence="2 3">1H-GS9</strain>
    </source>
</reference>
<proteinExistence type="predicted"/>
<evidence type="ECO:0000313" key="3">
    <source>
        <dbReference type="Proteomes" id="UP000828924"/>
    </source>
</evidence>
<dbReference type="Proteomes" id="UP000828924">
    <property type="component" value="Chromosome"/>
</dbReference>
<evidence type="ECO:0000256" key="1">
    <source>
        <dbReference type="SAM" id="MobiDB-lite"/>
    </source>
</evidence>
<gene>
    <name evidence="2" type="ORF">J4032_22020</name>
</gene>
<name>A0ABY3WTE7_9ACTN</name>
<dbReference type="InterPro" id="IPR021145">
    <property type="entry name" value="Portal_protein_SPP1_Gp6-like"/>
</dbReference>
<sequence length="482" mass="54171">MRTELEWLKHLIRCHDKEKVDLQLLDSYYEGEQPLSYLAPELQAEMDERIRQVVVNWPQLVADSIEERLDVEGFRFPGEAEADEELWRIWQANRLDAKSHQGHLDALVMRRSYVITGSREGDEGTPLITVESALDVHAEYDPQTGGVAAAVKHWCEEYADGSKIDHATLYLPDSTSWWTKDKTGTWSEDVDDAGESRRDAHNLGEVPVVPLANRARLKKPGGVSELQAVISLSDAACKIATDMMVSAEYHATPRRVAFGFGEEDFQDEQGRRISAFSRIIGRVWATERRRGPGDDGGADVVQFPEAQLKNFHDTLNQLARLVASMAGLPPHFLGYATENPASADAIRSSESRLVKRAERKQREWGEAWEQVMRLALRIRDGEWDPRVLSLETIWRDASTPTIAQKADAAVKLHTAKIVPLRQTREDMGYTQAQIKRMEEQDEAAAQSAMRRILDGDFAALEAGPKTLPEEVDEPAPEPARTA</sequence>
<dbReference type="RefSeq" id="WP_242332698.1">
    <property type="nucleotide sequence ID" value="NZ_CP071872.1"/>
</dbReference>
<dbReference type="Pfam" id="PF05133">
    <property type="entry name" value="SPP1_portal"/>
    <property type="match status" value="1"/>
</dbReference>
<accession>A0ABY3WTE7</accession>
<keyword evidence="3" id="KW-1185">Reference proteome</keyword>
<organism evidence="2 3">
    <name type="scientific">Streptomyces formicae</name>
    <dbReference type="NCBI Taxonomy" id="1616117"/>
    <lineage>
        <taxon>Bacteria</taxon>
        <taxon>Bacillati</taxon>
        <taxon>Actinomycetota</taxon>
        <taxon>Actinomycetes</taxon>
        <taxon>Kitasatosporales</taxon>
        <taxon>Streptomycetaceae</taxon>
        <taxon>Streptomyces</taxon>
    </lineage>
</organism>
<evidence type="ECO:0000313" key="2">
    <source>
        <dbReference type="EMBL" id="UNM13776.1"/>
    </source>
</evidence>
<protein>
    <submittedName>
        <fullName evidence="2">Phage portal protein</fullName>
    </submittedName>
</protein>
<feature type="region of interest" description="Disordered" evidence="1">
    <location>
        <begin position="461"/>
        <end position="482"/>
    </location>
</feature>
<dbReference type="EMBL" id="CP071872">
    <property type="protein sequence ID" value="UNM13776.1"/>
    <property type="molecule type" value="Genomic_DNA"/>
</dbReference>